<dbReference type="PROSITE" id="PS51257">
    <property type="entry name" value="PROKAR_LIPOPROTEIN"/>
    <property type="match status" value="1"/>
</dbReference>
<dbReference type="KEGG" id="bbae:FRD01_11770"/>
<protein>
    <submittedName>
        <fullName evidence="2">Uncharacterized protein</fullName>
    </submittedName>
</protein>
<dbReference type="EMBL" id="CP042467">
    <property type="protein sequence ID" value="QED27901.1"/>
    <property type="molecule type" value="Genomic_DNA"/>
</dbReference>
<keyword evidence="1" id="KW-0812">Transmembrane</keyword>
<keyword evidence="1" id="KW-0472">Membrane</keyword>
<organism evidence="2 3">
    <name type="scientific">Microvenator marinus</name>
    <dbReference type="NCBI Taxonomy" id="2600177"/>
    <lineage>
        <taxon>Bacteria</taxon>
        <taxon>Deltaproteobacteria</taxon>
        <taxon>Bradymonadales</taxon>
        <taxon>Microvenatoraceae</taxon>
        <taxon>Microvenator</taxon>
    </lineage>
</organism>
<accession>A0A5B8XRH0</accession>
<name>A0A5B8XRH0_9DELT</name>
<gene>
    <name evidence="2" type="ORF">FRD01_11770</name>
</gene>
<dbReference type="AlphaFoldDB" id="A0A5B8XRH0"/>
<dbReference type="Proteomes" id="UP000321595">
    <property type="component" value="Chromosome"/>
</dbReference>
<evidence type="ECO:0000313" key="2">
    <source>
        <dbReference type="EMBL" id="QED27901.1"/>
    </source>
</evidence>
<feature type="transmembrane region" description="Helical" evidence="1">
    <location>
        <begin position="6"/>
        <end position="22"/>
    </location>
</feature>
<evidence type="ECO:0000256" key="1">
    <source>
        <dbReference type="SAM" id="Phobius"/>
    </source>
</evidence>
<dbReference type="RefSeq" id="WP_146959855.1">
    <property type="nucleotide sequence ID" value="NZ_CP042467.1"/>
</dbReference>
<sequence length="369" mass="41989">MRREWYVFWAVIFIGLTGCPTYEDEFSGRYRETPTAERITCFERRECGLLEVDFFRFGDFSQAIVREFDRGPRNTAANPFVELTRCYWTRTDRFREDSFNLAFERRTGGIRGITNDSEMSLEFIDSESTFDLELTEEEPRPDCATVGDYSMAVTYEGQLEAEHQIENPVFVMLWLGLERVDTPGGTVYTGTQGFSTFLRLPSTSVNASGTSLSGRVDLIQITPPDERFLSQSGDTSYAIGHFVIVDDTPGESGRFTWARSEEPIIATTIEAGAEGWDLSSAYSGKALLFVQGSLLELDPALQERIVNLEGYEYVDQNFFIVDVVADGRDIVEIKLPERRIPEWPRLRATGEFLDQTEINLPRLFPFNSL</sequence>
<reference evidence="2 3" key="1">
    <citation type="submission" date="2019-08" db="EMBL/GenBank/DDBJ databases">
        <authorList>
            <person name="Liang Q."/>
        </authorList>
    </citation>
    <scope>NUCLEOTIDE SEQUENCE [LARGE SCALE GENOMIC DNA]</scope>
    <source>
        <strain evidence="2 3">V1718</strain>
    </source>
</reference>
<proteinExistence type="predicted"/>
<evidence type="ECO:0000313" key="3">
    <source>
        <dbReference type="Proteomes" id="UP000321595"/>
    </source>
</evidence>
<dbReference type="OrthoDB" id="5490184at2"/>
<keyword evidence="1" id="KW-1133">Transmembrane helix</keyword>
<keyword evidence="3" id="KW-1185">Reference proteome</keyword>